<keyword evidence="1" id="KW-0812">Transmembrane</keyword>
<organism evidence="2 3">
    <name type="scientific">Exserohilum turcicum (strain 28A)</name>
    <name type="common">Northern leaf blight fungus</name>
    <name type="synonym">Setosphaeria turcica</name>
    <dbReference type="NCBI Taxonomy" id="671987"/>
    <lineage>
        <taxon>Eukaryota</taxon>
        <taxon>Fungi</taxon>
        <taxon>Dikarya</taxon>
        <taxon>Ascomycota</taxon>
        <taxon>Pezizomycotina</taxon>
        <taxon>Dothideomycetes</taxon>
        <taxon>Pleosporomycetidae</taxon>
        <taxon>Pleosporales</taxon>
        <taxon>Pleosporineae</taxon>
        <taxon>Pleosporaceae</taxon>
        <taxon>Exserohilum</taxon>
    </lineage>
</organism>
<proteinExistence type="predicted"/>
<feature type="transmembrane region" description="Helical" evidence="1">
    <location>
        <begin position="12"/>
        <end position="32"/>
    </location>
</feature>
<keyword evidence="1" id="KW-1133">Transmembrane helix</keyword>
<evidence type="ECO:0000313" key="2">
    <source>
        <dbReference type="EMBL" id="EOA84688.1"/>
    </source>
</evidence>
<reference evidence="2 3" key="2">
    <citation type="journal article" date="2013" name="PLoS Genet.">
        <title>Comparative genome structure, secondary metabolite, and effector coding capacity across Cochliobolus pathogens.</title>
        <authorList>
            <person name="Condon B.J."/>
            <person name="Leng Y."/>
            <person name="Wu D."/>
            <person name="Bushley K.E."/>
            <person name="Ohm R.A."/>
            <person name="Otillar R."/>
            <person name="Martin J."/>
            <person name="Schackwitz W."/>
            <person name="Grimwood J."/>
            <person name="MohdZainudin N."/>
            <person name="Xue C."/>
            <person name="Wang R."/>
            <person name="Manning V.A."/>
            <person name="Dhillon B."/>
            <person name="Tu Z.J."/>
            <person name="Steffenson B.J."/>
            <person name="Salamov A."/>
            <person name="Sun H."/>
            <person name="Lowry S."/>
            <person name="LaButti K."/>
            <person name="Han J."/>
            <person name="Copeland A."/>
            <person name="Lindquist E."/>
            <person name="Barry K."/>
            <person name="Schmutz J."/>
            <person name="Baker S.E."/>
            <person name="Ciuffetti L.M."/>
            <person name="Grigoriev I.V."/>
            <person name="Zhong S."/>
            <person name="Turgeon B.G."/>
        </authorList>
    </citation>
    <scope>NUCLEOTIDE SEQUENCE [LARGE SCALE GENOMIC DNA]</scope>
    <source>
        <strain evidence="3">28A</strain>
    </source>
</reference>
<keyword evidence="1" id="KW-0472">Membrane</keyword>
<evidence type="ECO:0000313" key="3">
    <source>
        <dbReference type="Proteomes" id="UP000016935"/>
    </source>
</evidence>
<dbReference type="HOGENOM" id="CLU_2838336_0_0_1"/>
<protein>
    <submittedName>
        <fullName evidence="2">Uncharacterized protein</fullName>
    </submittedName>
</protein>
<accession>R0JUJ2</accession>
<dbReference type="GeneID" id="19398797"/>
<dbReference type="RefSeq" id="XP_008027259.1">
    <property type="nucleotide sequence ID" value="XM_008029068.1"/>
</dbReference>
<gene>
    <name evidence="2" type="ORF">SETTUDRAFT_163547</name>
</gene>
<keyword evidence="3" id="KW-1185">Reference proteome</keyword>
<reference evidence="2 3" key="1">
    <citation type="journal article" date="2012" name="PLoS Pathog.">
        <title>Diverse lifestyles and strategies of plant pathogenesis encoded in the genomes of eighteen Dothideomycetes fungi.</title>
        <authorList>
            <person name="Ohm R.A."/>
            <person name="Feau N."/>
            <person name="Henrissat B."/>
            <person name="Schoch C.L."/>
            <person name="Horwitz B.A."/>
            <person name="Barry K.W."/>
            <person name="Condon B.J."/>
            <person name="Copeland A.C."/>
            <person name="Dhillon B."/>
            <person name="Glaser F."/>
            <person name="Hesse C.N."/>
            <person name="Kosti I."/>
            <person name="LaButti K."/>
            <person name="Lindquist E.A."/>
            <person name="Lucas S."/>
            <person name="Salamov A.A."/>
            <person name="Bradshaw R.E."/>
            <person name="Ciuffetti L."/>
            <person name="Hamelin R.C."/>
            <person name="Kema G.H.J."/>
            <person name="Lawrence C."/>
            <person name="Scott J.A."/>
            <person name="Spatafora J.W."/>
            <person name="Turgeon B.G."/>
            <person name="de Wit P.J.G.M."/>
            <person name="Zhong S."/>
            <person name="Goodwin S.B."/>
            <person name="Grigoriev I.V."/>
        </authorList>
    </citation>
    <scope>NUCLEOTIDE SEQUENCE [LARGE SCALE GENOMIC DNA]</scope>
    <source>
        <strain evidence="3">28A</strain>
    </source>
</reference>
<sequence length="66" mass="7109">MPCPAKVKASEFGYCAHCMLSLFVVAWLRTLMDKICAKYLLRRIGVAGRGMGCVSAGGCGVLDVWP</sequence>
<dbReference type="Proteomes" id="UP000016935">
    <property type="component" value="Unassembled WGS sequence"/>
</dbReference>
<evidence type="ECO:0000256" key="1">
    <source>
        <dbReference type="SAM" id="Phobius"/>
    </source>
</evidence>
<name>R0JUJ2_EXST2</name>
<feature type="non-terminal residue" evidence="2">
    <location>
        <position position="66"/>
    </location>
</feature>
<dbReference type="EMBL" id="KB908703">
    <property type="protein sequence ID" value="EOA84688.1"/>
    <property type="molecule type" value="Genomic_DNA"/>
</dbReference>
<dbReference type="AlphaFoldDB" id="R0JUJ2"/>